<keyword evidence="1" id="KW-0732">Signal</keyword>
<organism evidence="2 3">
    <name type="scientific">Novosphingobium humi</name>
    <dbReference type="NCBI Taxonomy" id="2282397"/>
    <lineage>
        <taxon>Bacteria</taxon>
        <taxon>Pseudomonadati</taxon>
        <taxon>Pseudomonadota</taxon>
        <taxon>Alphaproteobacteria</taxon>
        <taxon>Sphingomonadales</taxon>
        <taxon>Sphingomonadaceae</taxon>
        <taxon>Novosphingobium</taxon>
    </lineage>
</organism>
<protein>
    <submittedName>
        <fullName evidence="2">Uncharacterized protein</fullName>
    </submittedName>
</protein>
<name>A0ABY7U627_9SPHN</name>
<keyword evidence="2" id="KW-0614">Plasmid</keyword>
<evidence type="ECO:0000313" key="3">
    <source>
        <dbReference type="Proteomes" id="UP001218231"/>
    </source>
</evidence>
<proteinExistence type="predicted"/>
<geneLocation type="plasmid" evidence="2 3">
    <name>unnamed3</name>
</geneLocation>
<dbReference type="RefSeq" id="WP_273620513.1">
    <property type="nucleotide sequence ID" value="NZ_CP117420.1"/>
</dbReference>
<sequence length="133" mass="14054">MMMRKVAASITLVLTLVGPVALAQVPLVSALTQRDMGAMAGGMSCVAMAGSKTVFYDDGEAIIRVGGALVKLGKHDSVPARQYVGLGGALRVELAKRPGRRKMTEEGSLDPMVLKVMYRNATQTIPVMMNCSA</sequence>
<feature type="chain" id="PRO_5046055061" evidence="1">
    <location>
        <begin position="24"/>
        <end position="133"/>
    </location>
</feature>
<dbReference type="EMBL" id="CP117420">
    <property type="protein sequence ID" value="WCT80246.1"/>
    <property type="molecule type" value="Genomic_DNA"/>
</dbReference>
<keyword evidence="3" id="KW-1185">Reference proteome</keyword>
<gene>
    <name evidence="2" type="ORF">PQ457_22130</name>
</gene>
<accession>A0ABY7U627</accession>
<reference evidence="2 3" key="1">
    <citation type="submission" date="2023-02" db="EMBL/GenBank/DDBJ databases">
        <title>Genome sequence of Novosphingobium humi KACC 19094.</title>
        <authorList>
            <person name="Kim S."/>
            <person name="Heo J."/>
            <person name="Kwon S.-W."/>
        </authorList>
    </citation>
    <scope>NUCLEOTIDE SEQUENCE [LARGE SCALE GENOMIC DNA]</scope>
    <source>
        <strain evidence="2 3">KACC 19094</strain>
        <plasmid evidence="2 3">unnamed3</plasmid>
    </source>
</reference>
<feature type="signal peptide" evidence="1">
    <location>
        <begin position="1"/>
        <end position="23"/>
    </location>
</feature>
<evidence type="ECO:0000313" key="2">
    <source>
        <dbReference type="EMBL" id="WCT80246.1"/>
    </source>
</evidence>
<evidence type="ECO:0000256" key="1">
    <source>
        <dbReference type="SAM" id="SignalP"/>
    </source>
</evidence>
<dbReference type="Proteomes" id="UP001218231">
    <property type="component" value="Plasmid unnamed3"/>
</dbReference>